<proteinExistence type="predicted"/>
<dbReference type="AlphaFoldDB" id="A0A0K2UP20"/>
<dbReference type="EMBL" id="HACA01022105">
    <property type="protein sequence ID" value="CDW39466.1"/>
    <property type="molecule type" value="Transcribed_RNA"/>
</dbReference>
<evidence type="ECO:0000313" key="1">
    <source>
        <dbReference type="EMBL" id="CDW39466.1"/>
    </source>
</evidence>
<organism evidence="1">
    <name type="scientific">Lepeophtheirus salmonis</name>
    <name type="common">Salmon louse</name>
    <name type="synonym">Caligus salmonis</name>
    <dbReference type="NCBI Taxonomy" id="72036"/>
    <lineage>
        <taxon>Eukaryota</taxon>
        <taxon>Metazoa</taxon>
        <taxon>Ecdysozoa</taxon>
        <taxon>Arthropoda</taxon>
        <taxon>Crustacea</taxon>
        <taxon>Multicrustacea</taxon>
        <taxon>Hexanauplia</taxon>
        <taxon>Copepoda</taxon>
        <taxon>Siphonostomatoida</taxon>
        <taxon>Caligidae</taxon>
        <taxon>Lepeophtheirus</taxon>
    </lineage>
</organism>
<feature type="non-terminal residue" evidence="1">
    <location>
        <position position="1"/>
    </location>
</feature>
<accession>A0A0K2UP20</accession>
<name>A0A0K2UP20_LEPSM</name>
<protein>
    <submittedName>
        <fullName evidence="1">Uncharacterized protein</fullName>
    </submittedName>
</protein>
<reference evidence="1" key="1">
    <citation type="submission" date="2014-05" db="EMBL/GenBank/DDBJ databases">
        <authorList>
            <person name="Chronopoulou M."/>
        </authorList>
    </citation>
    <scope>NUCLEOTIDE SEQUENCE</scope>
    <source>
        <tissue evidence="1">Whole organism</tissue>
    </source>
</reference>
<sequence>QNKVHTLYVVGLRSRAKLDRTQTELVPLQVLIKINRDSTFDIEGAQSIYATPLVRSLGKRRILESRLFL</sequence>